<protein>
    <submittedName>
        <fullName evidence="2">Carotenoid 1,2-hydratase</fullName>
    </submittedName>
</protein>
<evidence type="ECO:0000313" key="3">
    <source>
        <dbReference type="Proteomes" id="UP001144396"/>
    </source>
</evidence>
<sequence length="330" mass="37794">MTKMATVSYDPSNLSSFEREWNLHRGCSEWWYCTGIVRTADDRIFTYQFTLVALGGVPIITPRILQVALTDMQTGEHHYLQDASITGRKATLETDRLAYADRFRLERSEEGMRITLHHKDFDVDVELEWGKGAFWHCDNGKLFMGTPGDEENTTYYYSYPHMPTRGTLTLHGEREEVTGTTWFDKQGGNYSLTARETQWEWFSLRFDDGEEMMLFAFPHMDYVDGTYIRADGTSERLNDYTLTTTRTIEHSGKTWSAAWDLHVPGRKDEHYTIKPVFEGNINLSYFEQLCTVTNAAGENVGFTFCELLPGVLNEEGNSGGSASMLKGVEY</sequence>
<name>A0A9W6CW33_9MICO</name>
<dbReference type="SUPFAM" id="SSF159245">
    <property type="entry name" value="AttH-like"/>
    <property type="match status" value="1"/>
</dbReference>
<organism evidence="2 3">
    <name type="scientific">Agromyces rhizosphaerae</name>
    <dbReference type="NCBI Taxonomy" id="88374"/>
    <lineage>
        <taxon>Bacteria</taxon>
        <taxon>Bacillati</taxon>
        <taxon>Actinomycetota</taxon>
        <taxon>Actinomycetes</taxon>
        <taxon>Micrococcales</taxon>
        <taxon>Microbacteriaceae</taxon>
        <taxon>Agromyces</taxon>
    </lineage>
</organism>
<dbReference type="PANTHER" id="PTHR38591:SF1">
    <property type="entry name" value="BLL1000 PROTEIN"/>
    <property type="match status" value="1"/>
</dbReference>
<dbReference type="EMBL" id="BSDP01000001">
    <property type="protein sequence ID" value="GLI27126.1"/>
    <property type="molecule type" value="Genomic_DNA"/>
</dbReference>
<dbReference type="PANTHER" id="PTHR38591">
    <property type="entry name" value="HYDROLASE"/>
    <property type="match status" value="1"/>
</dbReference>
<comment type="caution">
    <text evidence="2">The sequence shown here is derived from an EMBL/GenBank/DDBJ whole genome shotgun (WGS) entry which is preliminary data.</text>
</comment>
<keyword evidence="3" id="KW-1185">Reference proteome</keyword>
<accession>A0A9W6CW33</accession>
<dbReference type="Gene3D" id="2.40.370.10">
    <property type="entry name" value="AttH-like domain"/>
    <property type="match status" value="2"/>
</dbReference>
<dbReference type="AlphaFoldDB" id="A0A9W6CW33"/>
<dbReference type="RefSeq" id="WP_281883396.1">
    <property type="nucleotide sequence ID" value="NZ_BSDP01000001.1"/>
</dbReference>
<dbReference type="Pfam" id="PF07143">
    <property type="entry name" value="CrtC"/>
    <property type="match status" value="1"/>
</dbReference>
<gene>
    <name evidence="2" type="ORF">ARHIZOSPH14_13680</name>
</gene>
<dbReference type="Pfam" id="PF17186">
    <property type="entry name" value="Lipocalin_9"/>
    <property type="match status" value="1"/>
</dbReference>
<evidence type="ECO:0000259" key="1">
    <source>
        <dbReference type="Pfam" id="PF07143"/>
    </source>
</evidence>
<dbReference type="Proteomes" id="UP001144396">
    <property type="component" value="Unassembled WGS sequence"/>
</dbReference>
<proteinExistence type="predicted"/>
<reference evidence="2" key="1">
    <citation type="submission" date="2022-12" db="EMBL/GenBank/DDBJ databases">
        <title>Reference genome sequencing for broad-spectrum identification of bacterial and archaeal isolates by mass spectrometry.</title>
        <authorList>
            <person name="Sekiguchi Y."/>
            <person name="Tourlousse D.M."/>
        </authorList>
    </citation>
    <scope>NUCLEOTIDE SEQUENCE</scope>
    <source>
        <strain evidence="2">14</strain>
    </source>
</reference>
<dbReference type="InterPro" id="IPR010791">
    <property type="entry name" value="AttH_dom"/>
</dbReference>
<dbReference type="InterPro" id="IPR023374">
    <property type="entry name" value="AttH-like_dom_sf"/>
</dbReference>
<feature type="domain" description="AttH" evidence="1">
    <location>
        <begin position="29"/>
        <end position="186"/>
    </location>
</feature>
<evidence type="ECO:0000313" key="2">
    <source>
        <dbReference type="EMBL" id="GLI27126.1"/>
    </source>
</evidence>